<dbReference type="EMBL" id="OW240914">
    <property type="protein sequence ID" value="CAH2276692.1"/>
    <property type="molecule type" value="Genomic_DNA"/>
</dbReference>
<dbReference type="PANTHER" id="PTHR18945">
    <property type="entry name" value="NEUROTRANSMITTER GATED ION CHANNEL"/>
    <property type="match status" value="1"/>
</dbReference>
<evidence type="ECO:0000313" key="26">
    <source>
        <dbReference type="Proteomes" id="UP001295444"/>
    </source>
</evidence>
<feature type="domain" description="Neurotransmitter-gated ion-channel transmembrane" evidence="24">
    <location>
        <begin position="391"/>
        <end position="478"/>
    </location>
</feature>
<evidence type="ECO:0000256" key="8">
    <source>
        <dbReference type="ARBA" id="ARBA00023136"/>
    </source>
</evidence>
<evidence type="ECO:0000256" key="9">
    <source>
        <dbReference type="ARBA" id="ARBA00023157"/>
    </source>
</evidence>
<evidence type="ECO:0000256" key="2">
    <source>
        <dbReference type="ARBA" id="ARBA00022448"/>
    </source>
</evidence>
<keyword evidence="13 22" id="KW-0407">Ion channel</keyword>
<evidence type="ECO:0000256" key="1">
    <source>
        <dbReference type="ARBA" id="ARBA00004424"/>
    </source>
</evidence>
<comment type="catalytic activity">
    <reaction evidence="16">
        <text>Na(+)(in) = Na(+)(out)</text>
        <dbReference type="Rhea" id="RHEA:34963"/>
        <dbReference type="ChEBI" id="CHEBI:29101"/>
    </reaction>
</comment>
<comment type="catalytic activity">
    <reaction evidence="15">
        <text>K(+)(in) = K(+)(out)</text>
        <dbReference type="Rhea" id="RHEA:29463"/>
        <dbReference type="ChEBI" id="CHEBI:29103"/>
    </reaction>
</comment>
<dbReference type="PROSITE" id="PS00236">
    <property type="entry name" value="NEUROTR_ION_CHANNEL"/>
    <property type="match status" value="1"/>
</dbReference>
<protein>
    <recommendedName>
        <fullName evidence="20">Gamma-aminobutyric acid receptor subunit pi</fullName>
    </recommendedName>
    <alternativeName>
        <fullName evidence="21">GABA(A) receptor subunit pi</fullName>
    </alternativeName>
</protein>
<dbReference type="SUPFAM" id="SSF63712">
    <property type="entry name" value="Nicotinic receptor ligand binding domain-like"/>
    <property type="match status" value="1"/>
</dbReference>
<dbReference type="Gene3D" id="1.20.58.390">
    <property type="entry name" value="Neurotransmitter-gated ion-channel transmembrane domain"/>
    <property type="match status" value="1"/>
</dbReference>
<feature type="transmembrane region" description="Helical" evidence="22">
    <location>
        <begin position="418"/>
        <end position="438"/>
    </location>
</feature>
<dbReference type="CDD" id="cd19058">
    <property type="entry name" value="LGIC_TM_GABAAR_pi"/>
    <property type="match status" value="1"/>
</dbReference>
<dbReference type="AlphaFoldDB" id="A0AAD1VX26"/>
<reference evidence="25" key="1">
    <citation type="submission" date="2022-03" db="EMBL/GenBank/DDBJ databases">
        <authorList>
            <person name="Alioto T."/>
            <person name="Alioto T."/>
            <person name="Gomez Garrido J."/>
        </authorList>
    </citation>
    <scope>NUCLEOTIDE SEQUENCE</scope>
</reference>
<dbReference type="GO" id="GO:0016324">
    <property type="term" value="C:apical plasma membrane"/>
    <property type="evidence" value="ECO:0007669"/>
    <property type="project" value="UniProtKB-SubCell"/>
</dbReference>
<comment type="catalytic activity">
    <reaction evidence="14">
        <text>chloride(in) = chloride(out)</text>
        <dbReference type="Rhea" id="RHEA:29823"/>
        <dbReference type="ChEBI" id="CHEBI:17996"/>
    </reaction>
</comment>
<dbReference type="FunFam" id="2.70.170.10:FF:000011">
    <property type="entry name" value="Gamma-aminobutyric acid receptor subunit pi isoform X1"/>
    <property type="match status" value="1"/>
</dbReference>
<dbReference type="Pfam" id="PF02931">
    <property type="entry name" value="Neur_chan_LBD"/>
    <property type="match status" value="1"/>
</dbReference>
<keyword evidence="9" id="KW-1015">Disulfide bond</keyword>
<comment type="subcellular location">
    <subcellularLocation>
        <location evidence="1">Apical cell membrane</location>
        <topology evidence="1">Multi-pass membrane protein</topology>
    </subcellularLocation>
</comment>
<dbReference type="SUPFAM" id="SSF56219">
    <property type="entry name" value="DNase I-like"/>
    <property type="match status" value="1"/>
</dbReference>
<evidence type="ECO:0000256" key="3">
    <source>
        <dbReference type="ARBA" id="ARBA00022475"/>
    </source>
</evidence>
<comment type="similarity">
    <text evidence="18">Belongs to the ligand-gated ion channel (TC 1.A.9) family. Gamma-aminobutyric acid receptor (TC 1.A.9.5) subfamily. GABRP sub-subfamily.</text>
</comment>
<dbReference type="InterPro" id="IPR006029">
    <property type="entry name" value="Neurotrans-gated_channel_TM"/>
</dbReference>
<evidence type="ECO:0000256" key="14">
    <source>
        <dbReference type="ARBA" id="ARBA00024167"/>
    </source>
</evidence>
<keyword evidence="2 22" id="KW-0813">Transport</keyword>
<feature type="transmembrane region" description="Helical" evidence="22">
    <location>
        <begin position="450"/>
        <end position="469"/>
    </location>
</feature>
<dbReference type="InterPro" id="IPR006202">
    <property type="entry name" value="Neur_chan_lig-bd"/>
</dbReference>
<dbReference type="InterPro" id="IPR036734">
    <property type="entry name" value="Neur_chan_lig-bd_sf"/>
</dbReference>
<evidence type="ECO:0000256" key="7">
    <source>
        <dbReference type="ARBA" id="ARBA00023065"/>
    </source>
</evidence>
<keyword evidence="12" id="KW-0868">Chloride</keyword>
<evidence type="ECO:0000256" key="11">
    <source>
        <dbReference type="ARBA" id="ARBA00023180"/>
    </source>
</evidence>
<dbReference type="InterPro" id="IPR018000">
    <property type="entry name" value="Neurotransmitter_ion_chnl_CS"/>
</dbReference>
<evidence type="ECO:0000256" key="19">
    <source>
        <dbReference type="ARBA" id="ARBA00064898"/>
    </source>
</evidence>
<evidence type="ECO:0000256" key="10">
    <source>
        <dbReference type="ARBA" id="ARBA00023173"/>
    </source>
</evidence>
<dbReference type="InterPro" id="IPR036719">
    <property type="entry name" value="Neuro-gated_channel_TM_sf"/>
</dbReference>
<name>A0AAD1VX26_PELCU</name>
<evidence type="ECO:0000256" key="22">
    <source>
        <dbReference type="RuleBase" id="RU000687"/>
    </source>
</evidence>
<organism evidence="25 26">
    <name type="scientific">Pelobates cultripes</name>
    <name type="common">Western spadefoot toad</name>
    <dbReference type="NCBI Taxonomy" id="61616"/>
    <lineage>
        <taxon>Eukaryota</taxon>
        <taxon>Metazoa</taxon>
        <taxon>Chordata</taxon>
        <taxon>Craniata</taxon>
        <taxon>Vertebrata</taxon>
        <taxon>Euteleostomi</taxon>
        <taxon>Amphibia</taxon>
        <taxon>Batrachia</taxon>
        <taxon>Anura</taxon>
        <taxon>Pelobatoidea</taxon>
        <taxon>Pelobatidae</taxon>
        <taxon>Pelobates</taxon>
    </lineage>
</organism>
<evidence type="ECO:0000256" key="15">
    <source>
        <dbReference type="ARBA" id="ARBA00034430"/>
    </source>
</evidence>
<keyword evidence="4 22" id="KW-0812">Transmembrane</keyword>
<evidence type="ECO:0000259" key="24">
    <source>
        <dbReference type="Pfam" id="PF02932"/>
    </source>
</evidence>
<evidence type="ECO:0000256" key="6">
    <source>
        <dbReference type="ARBA" id="ARBA00022989"/>
    </source>
</evidence>
<dbReference type="Pfam" id="PF02932">
    <property type="entry name" value="Neur_chan_memb"/>
    <property type="match status" value="1"/>
</dbReference>
<keyword evidence="11" id="KW-0325">Glycoprotein</keyword>
<dbReference type="InterPro" id="IPR038050">
    <property type="entry name" value="Neuro_actylchol_rec"/>
</dbReference>
<evidence type="ECO:0000256" key="13">
    <source>
        <dbReference type="ARBA" id="ARBA00023303"/>
    </source>
</evidence>
<evidence type="ECO:0000256" key="5">
    <source>
        <dbReference type="ARBA" id="ARBA00022729"/>
    </source>
</evidence>
<feature type="transmembrane region" description="Helical" evidence="22">
    <location>
        <begin position="384"/>
        <end position="406"/>
    </location>
</feature>
<keyword evidence="7 22" id="KW-0406">Ion transport</keyword>
<keyword evidence="26" id="KW-1185">Reference proteome</keyword>
<feature type="domain" description="Neurotransmitter-gated ion-channel ligand-binding" evidence="23">
    <location>
        <begin position="198"/>
        <end position="384"/>
    </location>
</feature>
<evidence type="ECO:0000256" key="16">
    <source>
        <dbReference type="ARBA" id="ARBA00036239"/>
    </source>
</evidence>
<dbReference type="GO" id="GO:0034707">
    <property type="term" value="C:chloride channel complex"/>
    <property type="evidence" value="ECO:0007669"/>
    <property type="project" value="UniProtKB-KW"/>
</dbReference>
<comment type="subunit">
    <text evidence="19">Heteropentamer, formed by a combination of alpha (GABRA1-6), beta (GABRB1-3), gamma (GABRG1-3), delta (GABRD), epsilon (GABRE), rho (GABRR1-3), pi (GABRP) and theta (GABRQ) chains, each subunit exhibiting distinct physiological and pharmacological properties.</text>
</comment>
<keyword evidence="8 22" id="KW-0472">Membrane</keyword>
<evidence type="ECO:0000256" key="20">
    <source>
        <dbReference type="ARBA" id="ARBA00070417"/>
    </source>
</evidence>
<dbReference type="InterPro" id="IPR006028">
    <property type="entry name" value="GABAA/Glycine_rcpt"/>
</dbReference>
<evidence type="ECO:0000256" key="4">
    <source>
        <dbReference type="ARBA" id="ARBA00022692"/>
    </source>
</evidence>
<accession>A0AAD1VX26</accession>
<dbReference type="InterPro" id="IPR036691">
    <property type="entry name" value="Endo/exonu/phosph_ase_sf"/>
</dbReference>
<dbReference type="Gene3D" id="3.60.10.10">
    <property type="entry name" value="Endonuclease/exonuclease/phosphatase"/>
    <property type="match status" value="1"/>
</dbReference>
<dbReference type="PRINTS" id="PR00252">
    <property type="entry name" value="NRIONCHANNEL"/>
</dbReference>
<keyword evidence="25" id="KW-0675">Receptor</keyword>
<dbReference type="Proteomes" id="UP001295444">
    <property type="component" value="Chromosome 03"/>
</dbReference>
<dbReference type="GO" id="GO:0004890">
    <property type="term" value="F:GABA-A receptor activity"/>
    <property type="evidence" value="ECO:0007669"/>
    <property type="project" value="UniProtKB-ARBA"/>
</dbReference>
<dbReference type="SUPFAM" id="SSF90112">
    <property type="entry name" value="Neurotransmitter-gated ion-channel transmembrane pore"/>
    <property type="match status" value="1"/>
</dbReference>
<sequence length="585" mass="68523">MAKSLSRLLNEFDFFDQWRSSYPERQDYTFFSRVHYSYSHIDMVWGNATALEKVEKIEIRDNTWSDHSINIWTMKDQWNTIKKATWRLKDYLLHNKTILDSLRSQIVCYFEINMPNETSYPNNWCSFKVTMRDNLISLEAHSNRNKSLDLISLYNNLAEKVKKNKTNPSRDNLKAIKMIKDQINQINIEKNAKILGNRLPVEVAVTLEVASINAVSEENMDYTATIFLLQRWTDERLKFEGNKSITLDARLVQLLWVPDTYIVDSKKSFLHDVTVQNRLVRLFSNGTVLYALRITTTVACNMDLAKYPMDKQTCTLQIESLGYSNKDLIYTWMRGNDSVRGMNTLKLAQYTVQNYYTKVSMGHDETDQRTRMWLVLYFVLQRNMIYFILETYVPSTLLVILSWISFWISMSSVPARTCFGVTTVLAMTTILMGSRSTLPTANCFIKAIDVYLGICFTFVFGALLEYAVAHYCSEEEKTSIKDSRQHPEEKPDDNIEIVIKSTSKELSLTENQENTLMQKNSESSYVKTVNISQTFWMKIKEKKDFFKDFFTVKNPENIDRYSRVVFPLVFLIINVFYWAYYLHMS</sequence>
<evidence type="ECO:0000256" key="17">
    <source>
        <dbReference type="ARBA" id="ARBA00059554"/>
    </source>
</evidence>
<gene>
    <name evidence="25" type="ORF">PECUL_23A045719</name>
</gene>
<dbReference type="PRINTS" id="PR00253">
    <property type="entry name" value="GABAARECEPTR"/>
</dbReference>
<evidence type="ECO:0000256" key="12">
    <source>
        <dbReference type="ARBA" id="ARBA00023214"/>
    </source>
</evidence>
<dbReference type="Gene3D" id="2.70.170.10">
    <property type="entry name" value="Neurotransmitter-gated ion-channel ligand-binding domain"/>
    <property type="match status" value="1"/>
</dbReference>
<dbReference type="GO" id="GO:0022851">
    <property type="term" value="F:GABA-gated chloride ion channel activity"/>
    <property type="evidence" value="ECO:0007669"/>
    <property type="project" value="UniProtKB-ARBA"/>
</dbReference>
<evidence type="ECO:0000256" key="21">
    <source>
        <dbReference type="ARBA" id="ARBA00079775"/>
    </source>
</evidence>
<keyword evidence="10" id="KW-0869">Chloride channel</keyword>
<keyword evidence="6 22" id="KW-1133">Transmembrane helix</keyword>
<dbReference type="NCBIfam" id="TIGR00860">
    <property type="entry name" value="LIC"/>
    <property type="match status" value="1"/>
</dbReference>
<proteinExistence type="inferred from homology"/>
<comment type="function">
    <text evidence="17">Pi subunit of the heteropentameric ligand-gated chloride channel gated by gamma-aminobutyric acid (GABA). GABA-gated chloride channels, also named GABA(A) receptors (GABAAR), consist of five subunits arranged around a central pore and contain GABA active binding site(s) located at the alpha and beta subunit interfaces. When activated by GABA, GABAARs selectively allow the flow of chloride anions across the cell membrane down their electrochemical gradient. Pi-containing GABAARs are mostly located in peripheral tissues. In the uterus, pi subunits modulate uterus contraction by altering the sensitivity of GABAARs to pregnanolone. In the lungs, pi-containing GABAARs contribute to pulmonary fluid transport via luminal secretion of chloride.</text>
</comment>
<dbReference type="InterPro" id="IPR006201">
    <property type="entry name" value="Neur_channel"/>
</dbReference>
<feature type="transmembrane region" description="Helical" evidence="22">
    <location>
        <begin position="564"/>
        <end position="582"/>
    </location>
</feature>
<dbReference type="InterPro" id="IPR047032">
    <property type="entry name" value="GABAAR_pi_TM"/>
</dbReference>
<keyword evidence="3" id="KW-1003">Cell membrane</keyword>
<evidence type="ECO:0000259" key="23">
    <source>
        <dbReference type="Pfam" id="PF02931"/>
    </source>
</evidence>
<evidence type="ECO:0000313" key="25">
    <source>
        <dbReference type="EMBL" id="CAH2276692.1"/>
    </source>
</evidence>
<keyword evidence="5" id="KW-0732">Signal</keyword>
<evidence type="ECO:0000256" key="18">
    <source>
        <dbReference type="ARBA" id="ARBA00061437"/>
    </source>
</evidence>